<comment type="similarity">
    <text evidence="1">Belongs to the glycosyl hydrolase 8 (cellulase D) family.</text>
</comment>
<organism evidence="6 7">
    <name type="scientific">Crossiella equi</name>
    <dbReference type="NCBI Taxonomy" id="130796"/>
    <lineage>
        <taxon>Bacteria</taxon>
        <taxon>Bacillati</taxon>
        <taxon>Actinomycetota</taxon>
        <taxon>Actinomycetes</taxon>
        <taxon>Pseudonocardiales</taxon>
        <taxon>Pseudonocardiaceae</taxon>
        <taxon>Crossiella</taxon>
    </lineage>
</organism>
<dbReference type="SUPFAM" id="SSF49785">
    <property type="entry name" value="Galactose-binding domain-like"/>
    <property type="match status" value="1"/>
</dbReference>
<dbReference type="EMBL" id="JAGIOO010000001">
    <property type="protein sequence ID" value="MBP2474946.1"/>
    <property type="molecule type" value="Genomic_DNA"/>
</dbReference>
<dbReference type="InterPro" id="IPR008928">
    <property type="entry name" value="6-hairpin_glycosidase_sf"/>
</dbReference>
<dbReference type="PRINTS" id="PR00735">
    <property type="entry name" value="GLHYDRLASE8"/>
</dbReference>
<name>A0ABS5AEE6_9PSEU</name>
<dbReference type="Proteomes" id="UP001519363">
    <property type="component" value="Unassembled WGS sequence"/>
</dbReference>
<comment type="caution">
    <text evidence="6">The sequence shown here is derived from an EMBL/GenBank/DDBJ whole genome shotgun (WGS) entry which is preliminary data.</text>
</comment>
<feature type="signal peptide" evidence="4">
    <location>
        <begin position="1"/>
        <end position="28"/>
    </location>
</feature>
<dbReference type="RefSeq" id="WP_086782142.1">
    <property type="nucleotide sequence ID" value="NZ_JAGIOO010000001.1"/>
</dbReference>
<reference evidence="6 7" key="1">
    <citation type="submission" date="2021-03" db="EMBL/GenBank/DDBJ databases">
        <title>Sequencing the genomes of 1000 actinobacteria strains.</title>
        <authorList>
            <person name="Klenk H.-P."/>
        </authorList>
    </citation>
    <scope>NUCLEOTIDE SEQUENCE [LARGE SCALE GENOMIC DNA]</scope>
    <source>
        <strain evidence="6 7">DSM 44580</strain>
    </source>
</reference>
<dbReference type="InterPro" id="IPR002037">
    <property type="entry name" value="Glyco_hydro_8"/>
</dbReference>
<keyword evidence="2" id="KW-0378">Hydrolase</keyword>
<accession>A0ABS5AEE6</accession>
<gene>
    <name evidence="6" type="ORF">JOF53_003818</name>
</gene>
<evidence type="ECO:0000259" key="5">
    <source>
        <dbReference type="PROSITE" id="PS50022"/>
    </source>
</evidence>
<proteinExistence type="inferred from homology"/>
<dbReference type="Pfam" id="PF00754">
    <property type="entry name" value="F5_F8_type_C"/>
    <property type="match status" value="1"/>
</dbReference>
<evidence type="ECO:0000256" key="4">
    <source>
        <dbReference type="SAM" id="SignalP"/>
    </source>
</evidence>
<feature type="domain" description="F5/8 type C" evidence="5">
    <location>
        <begin position="20"/>
        <end position="158"/>
    </location>
</feature>
<dbReference type="PROSITE" id="PS50022">
    <property type="entry name" value="FA58C_3"/>
    <property type="match status" value="1"/>
</dbReference>
<keyword evidence="3" id="KW-0326">Glycosidase</keyword>
<dbReference type="Gene3D" id="1.50.10.10">
    <property type="match status" value="1"/>
</dbReference>
<feature type="chain" id="PRO_5045639031" evidence="4">
    <location>
        <begin position="29"/>
        <end position="540"/>
    </location>
</feature>
<evidence type="ECO:0000313" key="6">
    <source>
        <dbReference type="EMBL" id="MBP2474946.1"/>
    </source>
</evidence>
<evidence type="ECO:0000256" key="1">
    <source>
        <dbReference type="ARBA" id="ARBA00009209"/>
    </source>
</evidence>
<evidence type="ECO:0000256" key="2">
    <source>
        <dbReference type="ARBA" id="ARBA00022801"/>
    </source>
</evidence>
<sequence length="540" mass="57483">MNSSRLLGSALVCALAAGPCLVTGTASAAAPNLALGAAVTTSSTEDATLTGAKAVDGDTATRWASAEGVDPQWIQLDLRAAKEIRVIRLNWEAAYARSYRVEASDNGSSWRPLASTTTGDGGVDELAVSTTARYLRMTGTQRGTPYGYSLWEFEAFGSGGGSEEPPPPNGYVSGTLRPSVSQAEQDQVLRRYYDQWKANFLTTRCGGGQWAVQSTDADHPFVAEGQGYGMTITALMADVDPQARTAFDGILRFVKNHPSGIDRDLHAAEQDANCVSVNGGDSATDGDLEIAYGLLLADRKWGSSGEFNYKAEAVRIINAIKRSEVSPSTKLPYLGDWGNSGEYAKASRSSDWMPGHFRAFQRATGDSFWNDVRVATENATNKLQSQYAPGTGLLPDFVIDTTGNLRPPSGQFLEGPNDGKYSWNACRDPWRLGADAITTPGSAALNQARKLNTWIKQATGGDPNRIQIGYDLAGGVVESGSSAAFFAPFAVAAMTDSSSQAWLDALWRKLAGTALGSGDYYASSIQVQVLIILAGRFTAP</sequence>
<dbReference type="InterPro" id="IPR012341">
    <property type="entry name" value="6hp_glycosidase-like_sf"/>
</dbReference>
<evidence type="ECO:0000313" key="7">
    <source>
        <dbReference type="Proteomes" id="UP001519363"/>
    </source>
</evidence>
<dbReference type="InterPro" id="IPR008979">
    <property type="entry name" value="Galactose-bd-like_sf"/>
</dbReference>
<evidence type="ECO:0000256" key="3">
    <source>
        <dbReference type="ARBA" id="ARBA00023295"/>
    </source>
</evidence>
<dbReference type="SUPFAM" id="SSF48208">
    <property type="entry name" value="Six-hairpin glycosidases"/>
    <property type="match status" value="1"/>
</dbReference>
<dbReference type="Pfam" id="PF01270">
    <property type="entry name" value="Glyco_hydro_8"/>
    <property type="match status" value="1"/>
</dbReference>
<dbReference type="Gene3D" id="2.60.120.260">
    <property type="entry name" value="Galactose-binding domain-like"/>
    <property type="match status" value="1"/>
</dbReference>
<protein>
    <submittedName>
        <fullName evidence="6">Endo-1,4-beta-D-glucanase Y</fullName>
    </submittedName>
</protein>
<keyword evidence="7" id="KW-1185">Reference proteome</keyword>
<keyword evidence="4" id="KW-0732">Signal</keyword>
<dbReference type="InterPro" id="IPR000421">
    <property type="entry name" value="FA58C"/>
</dbReference>